<dbReference type="Proteomes" id="UP001174136">
    <property type="component" value="Unassembled WGS sequence"/>
</dbReference>
<sequence length="312" mass="34343">MGGVKVPCLVDTDSMVSTISESFFHRHFEPWGRECLRSCNWLQLKAANGLAIPYIGYLELEVQLCGKVMPHCGVLVVRDPPGGVPAQVPGVLGMNVIRKCYQELFGQHGLALFSQPCVSEAPGPIVQALQRCHRAKVPQDSRGRAKVREFKMAAVAILDVGELVHHQSILLSIEACPLNRLFVLVDLREPCCIPPLTELDCSGLKLQLFSGQSFCRKQRWVHLGRPCVVLPLYSLVGESQRGRLMFLESRDLELHHANVSCLDDASGMLGELHDHGMSGLHPIGAHDAQVIVVSPAKDRANFCAQAKFFVVI</sequence>
<proteinExistence type="predicted"/>
<dbReference type="EMBL" id="JAOPHQ010000284">
    <property type="protein sequence ID" value="KAK0155508.1"/>
    <property type="molecule type" value="Genomic_DNA"/>
</dbReference>
<dbReference type="AlphaFoldDB" id="A0AA47PCH4"/>
<protein>
    <submittedName>
        <fullName evidence="1">Uncharacterized protein</fullName>
    </submittedName>
</protein>
<name>A0AA47PCH4_MERPO</name>
<accession>A0AA47PCH4</accession>
<evidence type="ECO:0000313" key="2">
    <source>
        <dbReference type="Proteomes" id="UP001174136"/>
    </source>
</evidence>
<keyword evidence="2" id="KW-1185">Reference proteome</keyword>
<comment type="caution">
    <text evidence="1">The sequence shown here is derived from an EMBL/GenBank/DDBJ whole genome shotgun (WGS) entry which is preliminary data.</text>
</comment>
<organism evidence="1 2">
    <name type="scientific">Merluccius polli</name>
    <name type="common">Benguela hake</name>
    <name type="synonym">Merluccius cadenati</name>
    <dbReference type="NCBI Taxonomy" id="89951"/>
    <lineage>
        <taxon>Eukaryota</taxon>
        <taxon>Metazoa</taxon>
        <taxon>Chordata</taxon>
        <taxon>Craniata</taxon>
        <taxon>Vertebrata</taxon>
        <taxon>Euteleostomi</taxon>
        <taxon>Actinopterygii</taxon>
        <taxon>Neopterygii</taxon>
        <taxon>Teleostei</taxon>
        <taxon>Neoteleostei</taxon>
        <taxon>Acanthomorphata</taxon>
        <taxon>Zeiogadaria</taxon>
        <taxon>Gadariae</taxon>
        <taxon>Gadiformes</taxon>
        <taxon>Gadoidei</taxon>
        <taxon>Merlucciidae</taxon>
        <taxon>Merluccius</taxon>
    </lineage>
</organism>
<reference evidence="1" key="1">
    <citation type="journal article" date="2023" name="Front. Mar. Sci.">
        <title>A new Merluccius polli reference genome to investigate the effects of global change in West African waters.</title>
        <authorList>
            <person name="Mateo J.L."/>
            <person name="Blanco-Fernandez C."/>
            <person name="Garcia-Vazquez E."/>
            <person name="Machado-Schiaffino G."/>
        </authorList>
    </citation>
    <scope>NUCLEOTIDE SEQUENCE</scope>
    <source>
        <strain evidence="1">C29</strain>
        <tissue evidence="1">Fin</tissue>
    </source>
</reference>
<dbReference type="InterPro" id="IPR021109">
    <property type="entry name" value="Peptidase_aspartic_dom_sf"/>
</dbReference>
<gene>
    <name evidence="1" type="ORF">N1851_002098</name>
</gene>
<evidence type="ECO:0000313" key="1">
    <source>
        <dbReference type="EMBL" id="KAK0155508.1"/>
    </source>
</evidence>
<dbReference type="SUPFAM" id="SSF50630">
    <property type="entry name" value="Acid proteases"/>
    <property type="match status" value="1"/>
</dbReference>